<dbReference type="SUPFAM" id="SSF53756">
    <property type="entry name" value="UDP-Glycosyltransferase/glycogen phosphorylase"/>
    <property type="match status" value="1"/>
</dbReference>
<dbReference type="CDD" id="cd03794">
    <property type="entry name" value="GT4_WbuB-like"/>
    <property type="match status" value="1"/>
</dbReference>
<dbReference type="Gene3D" id="3.40.50.2000">
    <property type="entry name" value="Glycogen Phosphorylase B"/>
    <property type="match status" value="2"/>
</dbReference>
<feature type="domain" description="Glycosyl transferase family 1" evidence="3">
    <location>
        <begin position="203"/>
        <end position="372"/>
    </location>
</feature>
<dbReference type="Pfam" id="PF13579">
    <property type="entry name" value="Glyco_trans_4_4"/>
    <property type="match status" value="1"/>
</dbReference>
<accession>A0ABM7LNB2</accession>
<dbReference type="RefSeq" id="WP_189336910.1">
    <property type="nucleotide sequence ID" value="NZ_AP023356.1"/>
</dbReference>
<protein>
    <submittedName>
        <fullName evidence="5">Glycosyltransferase WbuB</fullName>
    </submittedName>
</protein>
<dbReference type="Proteomes" id="UP000676967">
    <property type="component" value="Chromosome"/>
</dbReference>
<proteinExistence type="predicted"/>
<evidence type="ECO:0000313" key="5">
    <source>
        <dbReference type="EMBL" id="BCJ40758.1"/>
    </source>
</evidence>
<dbReference type="Pfam" id="PF00534">
    <property type="entry name" value="Glycos_transf_1"/>
    <property type="match status" value="1"/>
</dbReference>
<evidence type="ECO:0000259" key="3">
    <source>
        <dbReference type="Pfam" id="PF00534"/>
    </source>
</evidence>
<evidence type="ECO:0000313" key="6">
    <source>
        <dbReference type="Proteomes" id="UP000676967"/>
    </source>
</evidence>
<gene>
    <name evidence="5" type="ORF">Aiant_14150</name>
</gene>
<dbReference type="EMBL" id="AP023356">
    <property type="protein sequence ID" value="BCJ40758.1"/>
    <property type="molecule type" value="Genomic_DNA"/>
</dbReference>
<dbReference type="InterPro" id="IPR028098">
    <property type="entry name" value="Glyco_trans_4-like_N"/>
</dbReference>
<evidence type="ECO:0000256" key="1">
    <source>
        <dbReference type="ARBA" id="ARBA00022676"/>
    </source>
</evidence>
<evidence type="ECO:0000259" key="4">
    <source>
        <dbReference type="Pfam" id="PF13579"/>
    </source>
</evidence>
<dbReference type="PANTHER" id="PTHR12526">
    <property type="entry name" value="GLYCOSYLTRANSFERASE"/>
    <property type="match status" value="1"/>
</dbReference>
<keyword evidence="1" id="KW-0328">Glycosyltransferase</keyword>
<sequence length="422" mass="45736">MRITYIHQYFKTPGMAGGTRSYEFARRLVERGHEVHMITGAPDGHPAGISTEAGIVVHWLPVPYRNAMSYRRRIGAFLGFVVRSALVSGRLPHDLVFATSTPLTVAIPGAWAARRRRVPMVLEVRDVWPELPIAMGALRSPASRWAARRLEAWAYHRAARVIALSPGMADSIRRRFAGIPVTVVPNSCDRDLFAGADRAGEALRRTTPWLGDRPLVLYAGTLGLVNGVDYLVRMAARLAETDPDVRVVIIGDGRMRDDVRRLAAELGVLDRSLFLLGPVPKSEVVAYFGACDLSVSVTVDVPELANNSANKVFDGFAAGRPVAVNHGGWLADLITESGAGLVLPPGDPVGAAAATAAFLRDRPACEAARAAAARLARERFDRDRVFQDFERVLTEAYRESGTCSGAGRTAASSSRIHINRAS</sequence>
<feature type="domain" description="Glycosyltransferase subfamily 4-like N-terminal" evidence="4">
    <location>
        <begin position="18"/>
        <end position="186"/>
    </location>
</feature>
<reference evidence="5 6" key="1">
    <citation type="submission" date="2020-08" db="EMBL/GenBank/DDBJ databases">
        <title>Whole genome shotgun sequence of Actinoplanes ianthinogenes NBRC 13996.</title>
        <authorList>
            <person name="Komaki H."/>
            <person name="Tamura T."/>
        </authorList>
    </citation>
    <scope>NUCLEOTIDE SEQUENCE [LARGE SCALE GENOMIC DNA]</scope>
    <source>
        <strain evidence="5 6">NBRC 13996</strain>
    </source>
</reference>
<evidence type="ECO:0000256" key="2">
    <source>
        <dbReference type="ARBA" id="ARBA00022679"/>
    </source>
</evidence>
<name>A0ABM7LNB2_9ACTN</name>
<keyword evidence="6" id="KW-1185">Reference proteome</keyword>
<organism evidence="5 6">
    <name type="scientific">Actinoplanes ianthinogenes</name>
    <dbReference type="NCBI Taxonomy" id="122358"/>
    <lineage>
        <taxon>Bacteria</taxon>
        <taxon>Bacillati</taxon>
        <taxon>Actinomycetota</taxon>
        <taxon>Actinomycetes</taxon>
        <taxon>Micromonosporales</taxon>
        <taxon>Micromonosporaceae</taxon>
        <taxon>Actinoplanes</taxon>
    </lineage>
</organism>
<dbReference type="PANTHER" id="PTHR12526:SF638">
    <property type="entry name" value="SPORE COAT PROTEIN SA"/>
    <property type="match status" value="1"/>
</dbReference>
<dbReference type="InterPro" id="IPR001296">
    <property type="entry name" value="Glyco_trans_1"/>
</dbReference>
<keyword evidence="2" id="KW-0808">Transferase</keyword>